<evidence type="ECO:0000259" key="8">
    <source>
        <dbReference type="Pfam" id="PF00551"/>
    </source>
</evidence>
<dbReference type="OrthoDB" id="9806170at2"/>
<dbReference type="AlphaFoldDB" id="A0A562BKV6"/>
<protein>
    <recommendedName>
        <fullName evidence="6">Phosphoribosylglycinamide formyltransferase</fullName>
        <ecNumber evidence="6">2.1.2.2</ecNumber>
    </recommendedName>
    <alternativeName>
        <fullName evidence="6">5'-phosphoribosylglycinamide transformylase</fullName>
    </alternativeName>
    <alternativeName>
        <fullName evidence="6">GAR transformylase</fullName>
        <shortName evidence="6">GART</shortName>
    </alternativeName>
</protein>
<comment type="pathway">
    <text evidence="1 6">Purine metabolism; IMP biosynthesis via de novo pathway; N(2)-formyl-N(1)-(5-phospho-D-ribosyl)glycinamide from N(1)-(5-phospho-D-ribosyl)glycinamide (10-formyl THF route): step 1/1.</text>
</comment>
<dbReference type="InterPro" id="IPR002376">
    <property type="entry name" value="Formyl_transf_N"/>
</dbReference>
<evidence type="ECO:0000256" key="4">
    <source>
        <dbReference type="ARBA" id="ARBA00038440"/>
    </source>
</evidence>
<dbReference type="SUPFAM" id="SSF53328">
    <property type="entry name" value="Formyltransferase"/>
    <property type="match status" value="1"/>
</dbReference>
<dbReference type="GO" id="GO:0006189">
    <property type="term" value="P:'de novo' IMP biosynthetic process"/>
    <property type="evidence" value="ECO:0007669"/>
    <property type="project" value="UniProtKB-UniRule"/>
</dbReference>
<dbReference type="PROSITE" id="PS51257">
    <property type="entry name" value="PROKAR_LIPOPROTEIN"/>
    <property type="match status" value="1"/>
</dbReference>
<dbReference type="Proteomes" id="UP000318141">
    <property type="component" value="Unassembled WGS sequence"/>
</dbReference>
<dbReference type="EC" id="2.1.2.2" evidence="6"/>
<dbReference type="Gene3D" id="3.40.50.170">
    <property type="entry name" value="Formyl transferase, N-terminal domain"/>
    <property type="match status" value="1"/>
</dbReference>
<dbReference type="InterPro" id="IPR004607">
    <property type="entry name" value="GART"/>
</dbReference>
<evidence type="ECO:0000256" key="7">
    <source>
        <dbReference type="SAM" id="MobiDB-lite"/>
    </source>
</evidence>
<feature type="active site" description="Proton donor" evidence="6">
    <location>
        <position position="109"/>
    </location>
</feature>
<proteinExistence type="inferred from homology"/>
<feature type="region of interest" description="Disordered" evidence="7">
    <location>
        <begin position="217"/>
        <end position="236"/>
    </location>
</feature>
<dbReference type="FunFam" id="3.40.50.170:FF:000007">
    <property type="entry name" value="Phosphoribosylglycinamide formyltransferase"/>
    <property type="match status" value="1"/>
</dbReference>
<dbReference type="PROSITE" id="PS00373">
    <property type="entry name" value="GART"/>
    <property type="match status" value="1"/>
</dbReference>
<dbReference type="PANTHER" id="PTHR43369">
    <property type="entry name" value="PHOSPHORIBOSYLGLYCINAMIDE FORMYLTRANSFERASE"/>
    <property type="match status" value="1"/>
</dbReference>
<dbReference type="Pfam" id="PF00551">
    <property type="entry name" value="Formyl_trans_N"/>
    <property type="match status" value="1"/>
</dbReference>
<dbReference type="GO" id="GO:0004644">
    <property type="term" value="F:phosphoribosylglycinamide formyltransferase activity"/>
    <property type="evidence" value="ECO:0007669"/>
    <property type="project" value="UniProtKB-UniRule"/>
</dbReference>
<feature type="binding site" evidence="6">
    <location>
        <position position="107"/>
    </location>
    <ligand>
        <name>(6R)-10-formyltetrahydrofolate</name>
        <dbReference type="ChEBI" id="CHEBI:195366"/>
    </ligand>
</feature>
<comment type="function">
    <text evidence="6">Catalyzes the transfer of a formyl group from 10-formyltetrahydrofolate to 5-phospho-ribosyl-glycinamide (GAR), producing 5-phospho-ribosyl-N-formylglycinamide (FGAR) and tetrahydrofolate.</text>
</comment>
<comment type="catalytic activity">
    <reaction evidence="5 6">
        <text>N(1)-(5-phospho-beta-D-ribosyl)glycinamide + (6R)-10-formyltetrahydrofolate = N(2)-formyl-N(1)-(5-phospho-beta-D-ribosyl)glycinamide + (6S)-5,6,7,8-tetrahydrofolate + H(+)</text>
        <dbReference type="Rhea" id="RHEA:15053"/>
        <dbReference type="ChEBI" id="CHEBI:15378"/>
        <dbReference type="ChEBI" id="CHEBI:57453"/>
        <dbReference type="ChEBI" id="CHEBI:143788"/>
        <dbReference type="ChEBI" id="CHEBI:147286"/>
        <dbReference type="ChEBI" id="CHEBI:195366"/>
        <dbReference type="EC" id="2.1.2.2"/>
    </reaction>
</comment>
<name>A0A562BKV6_9BURK</name>
<evidence type="ECO:0000313" key="9">
    <source>
        <dbReference type="EMBL" id="TWG85786.1"/>
    </source>
</evidence>
<gene>
    <name evidence="6" type="primary">purN</name>
    <name evidence="9" type="ORF">L602_002300000660</name>
</gene>
<dbReference type="HAMAP" id="MF_01930">
    <property type="entry name" value="PurN"/>
    <property type="match status" value="1"/>
</dbReference>
<dbReference type="GO" id="GO:0005829">
    <property type="term" value="C:cytosol"/>
    <property type="evidence" value="ECO:0007669"/>
    <property type="project" value="TreeGrafter"/>
</dbReference>
<feature type="domain" description="Formyl transferase N-terminal" evidence="8">
    <location>
        <begin position="2"/>
        <end position="182"/>
    </location>
</feature>
<reference evidence="9 10" key="1">
    <citation type="submission" date="2019-07" db="EMBL/GenBank/DDBJ databases">
        <title>Genome sequencing of lignin-degrading bacterial isolates.</title>
        <authorList>
            <person name="Gladden J."/>
        </authorList>
    </citation>
    <scope>NUCLEOTIDE SEQUENCE [LARGE SCALE GENOMIC DNA]</scope>
    <source>
        <strain evidence="9 10">J11</strain>
    </source>
</reference>
<keyword evidence="10" id="KW-1185">Reference proteome</keyword>
<feature type="site" description="Raises pKa of active site His" evidence="6">
    <location>
        <position position="145"/>
    </location>
</feature>
<evidence type="ECO:0000256" key="6">
    <source>
        <dbReference type="HAMAP-Rule" id="MF_01930"/>
    </source>
</evidence>
<organism evidence="9 10">
    <name type="scientific">Cupriavidus gilardii J11</name>
    <dbReference type="NCBI Taxonomy" id="936133"/>
    <lineage>
        <taxon>Bacteria</taxon>
        <taxon>Pseudomonadati</taxon>
        <taxon>Pseudomonadota</taxon>
        <taxon>Betaproteobacteria</taxon>
        <taxon>Burkholderiales</taxon>
        <taxon>Burkholderiaceae</taxon>
        <taxon>Cupriavidus</taxon>
    </lineage>
</organism>
<feature type="binding site" evidence="6">
    <location>
        <begin position="90"/>
        <end position="93"/>
    </location>
    <ligand>
        <name>(6R)-10-formyltetrahydrofolate</name>
        <dbReference type="ChEBI" id="CHEBI:195366"/>
    </ligand>
</feature>
<evidence type="ECO:0000256" key="2">
    <source>
        <dbReference type="ARBA" id="ARBA00022679"/>
    </source>
</evidence>
<comment type="similarity">
    <text evidence="4 6">Belongs to the GART family.</text>
</comment>
<dbReference type="PANTHER" id="PTHR43369:SF2">
    <property type="entry name" value="PHOSPHORIBOSYLGLYCINAMIDE FORMYLTRANSFERASE"/>
    <property type="match status" value="1"/>
</dbReference>
<dbReference type="NCBIfam" id="TIGR00639">
    <property type="entry name" value="PurN"/>
    <property type="match status" value="1"/>
</dbReference>
<evidence type="ECO:0000313" key="10">
    <source>
        <dbReference type="Proteomes" id="UP000318141"/>
    </source>
</evidence>
<evidence type="ECO:0000256" key="3">
    <source>
        <dbReference type="ARBA" id="ARBA00022755"/>
    </source>
</evidence>
<dbReference type="InterPro" id="IPR036477">
    <property type="entry name" value="Formyl_transf_N_sf"/>
</dbReference>
<dbReference type="UniPathway" id="UPA00074">
    <property type="reaction ID" value="UER00126"/>
</dbReference>
<feature type="binding site" evidence="6">
    <location>
        <position position="65"/>
    </location>
    <ligand>
        <name>(6R)-10-formyltetrahydrofolate</name>
        <dbReference type="ChEBI" id="CHEBI:195366"/>
    </ligand>
</feature>
<sequence>MKNIVILISGRGSNMQAIVQACAAQSWPARIAAVLSNRPDAPGLKFAAAQGIPVGVVDHRQFPDRASFDKALAKAIDAHVPDLVVLAGFMRILTPEFVEHYAGRMLNIHPSLLPSFPGLHTHQQALEAGVKVHGASVHFVTDALDHGPIVLQAAIEVGPDDTPDTLAERLLPCEHHIYPRAVRWFVEDRLRVRDGVVHVDPPEPQLLIALAASDGDAATEAGAPADDANGAAGDRS</sequence>
<keyword evidence="2 6" id="KW-0808">Transferase</keyword>
<comment type="caution">
    <text evidence="9">The sequence shown here is derived from an EMBL/GenBank/DDBJ whole genome shotgun (WGS) entry which is preliminary data.</text>
</comment>
<accession>A0A562BKV6</accession>
<evidence type="ECO:0000256" key="5">
    <source>
        <dbReference type="ARBA" id="ARBA00047664"/>
    </source>
</evidence>
<dbReference type="EMBL" id="VLJN01000016">
    <property type="protein sequence ID" value="TWG85786.1"/>
    <property type="molecule type" value="Genomic_DNA"/>
</dbReference>
<dbReference type="InterPro" id="IPR001555">
    <property type="entry name" value="GART_AS"/>
</dbReference>
<evidence type="ECO:0000256" key="1">
    <source>
        <dbReference type="ARBA" id="ARBA00005054"/>
    </source>
</evidence>
<dbReference type="CDD" id="cd08645">
    <property type="entry name" value="FMT_core_GART"/>
    <property type="match status" value="1"/>
</dbReference>
<keyword evidence="3 6" id="KW-0658">Purine biosynthesis</keyword>
<feature type="binding site" evidence="6">
    <location>
        <begin position="12"/>
        <end position="14"/>
    </location>
    <ligand>
        <name>N(1)-(5-phospho-beta-D-ribosyl)glycinamide</name>
        <dbReference type="ChEBI" id="CHEBI:143788"/>
    </ligand>
</feature>